<sequence length="465" mass="52735">MRDVLRKEPNKRSLSDISIVRPIADQLEEAHQQFQYAKEALCQVMQLAHLSTGQSLLPAEGRQACFYFIVSGLVEVFDEKNHAEGIGHSNYFTYRLEPGDYIGLFSVDGRVKPIPECILALKESILVKVRRSDFEQAIESEKRKDFNRKCDFMSKCRLLGLTQEELMLTAESMASEEFLSDRVLLTQGHVSKHIFFIVSGRCSVLRLLKIRGEKMMVRCMELSEGDYFGESYFLYKKPSQYTYLSQGVVKCFMLSYSDPGSLPSRLRELVLRSAPVYSSDSVLASKALSYCKWSDYKESVLTTAVNDSVRLKISKLNFSPSRRQPDLIATGSKIDLQKELSLSEVIDPITEQSHGSARQPSLPAILQSVSGKSLIARTPNDTRNAAEIVRDMEEEHAKWSHRYDVTALEAEELKRRLTNMRRTRSLKNRVSSVVQVLPKIESDTHLISQQSNTSVDFTGSEDEQA</sequence>
<dbReference type="Proteomes" id="UP001165289">
    <property type="component" value="Unassembled WGS sequence"/>
</dbReference>
<dbReference type="Pfam" id="PF00027">
    <property type="entry name" value="cNMP_binding"/>
    <property type="match status" value="1"/>
</dbReference>
<accession>A0AAV7K8F4</accession>
<feature type="region of interest" description="Disordered" evidence="1">
    <location>
        <begin position="445"/>
        <end position="465"/>
    </location>
</feature>
<dbReference type="InterPro" id="IPR018490">
    <property type="entry name" value="cNMP-bd_dom_sf"/>
</dbReference>
<keyword evidence="4" id="KW-1185">Reference proteome</keyword>
<dbReference type="AlphaFoldDB" id="A0AAV7K8F4"/>
<feature type="domain" description="Cyclic nucleotide-binding" evidence="2">
    <location>
        <begin position="157"/>
        <end position="255"/>
    </location>
</feature>
<dbReference type="InterPro" id="IPR014710">
    <property type="entry name" value="RmlC-like_jellyroll"/>
</dbReference>
<proteinExistence type="predicted"/>
<protein>
    <recommendedName>
        <fullName evidence="2">Cyclic nucleotide-binding domain-containing protein</fullName>
    </recommendedName>
</protein>
<dbReference type="EMBL" id="JAKMXF010000111">
    <property type="protein sequence ID" value="KAI6657606.1"/>
    <property type="molecule type" value="Genomic_DNA"/>
</dbReference>
<dbReference type="PANTHER" id="PTHR23011">
    <property type="entry name" value="CYCLIC NUCLEOTIDE-BINDING DOMAIN CONTAINING PROTEIN"/>
    <property type="match status" value="1"/>
</dbReference>
<dbReference type="CDD" id="cd00038">
    <property type="entry name" value="CAP_ED"/>
    <property type="match status" value="2"/>
</dbReference>
<dbReference type="Gene3D" id="2.60.120.10">
    <property type="entry name" value="Jelly Rolls"/>
    <property type="match status" value="2"/>
</dbReference>
<evidence type="ECO:0000259" key="2">
    <source>
        <dbReference type="PROSITE" id="PS50042"/>
    </source>
</evidence>
<evidence type="ECO:0000313" key="3">
    <source>
        <dbReference type="EMBL" id="KAI6657606.1"/>
    </source>
</evidence>
<feature type="compositionally biased region" description="Polar residues" evidence="1">
    <location>
        <begin position="445"/>
        <end position="457"/>
    </location>
</feature>
<organism evidence="3 4">
    <name type="scientific">Oopsacas minuta</name>
    <dbReference type="NCBI Taxonomy" id="111878"/>
    <lineage>
        <taxon>Eukaryota</taxon>
        <taxon>Metazoa</taxon>
        <taxon>Porifera</taxon>
        <taxon>Hexactinellida</taxon>
        <taxon>Hexasterophora</taxon>
        <taxon>Lyssacinosida</taxon>
        <taxon>Leucopsacidae</taxon>
        <taxon>Oopsacas</taxon>
    </lineage>
</organism>
<evidence type="ECO:0000313" key="4">
    <source>
        <dbReference type="Proteomes" id="UP001165289"/>
    </source>
</evidence>
<evidence type="ECO:0000256" key="1">
    <source>
        <dbReference type="SAM" id="MobiDB-lite"/>
    </source>
</evidence>
<gene>
    <name evidence="3" type="ORF">LOD99_349</name>
</gene>
<comment type="caution">
    <text evidence="3">The sequence shown here is derived from an EMBL/GenBank/DDBJ whole genome shotgun (WGS) entry which is preliminary data.</text>
</comment>
<feature type="domain" description="Cyclic nucleotide-binding" evidence="2">
    <location>
        <begin position="41"/>
        <end position="138"/>
    </location>
</feature>
<reference evidence="3 4" key="1">
    <citation type="journal article" date="2023" name="BMC Biol.">
        <title>The compact genome of the sponge Oopsacas minuta (Hexactinellida) is lacking key metazoan core genes.</title>
        <authorList>
            <person name="Santini S."/>
            <person name="Schenkelaars Q."/>
            <person name="Jourda C."/>
            <person name="Duchesne M."/>
            <person name="Belahbib H."/>
            <person name="Rocher C."/>
            <person name="Selva M."/>
            <person name="Riesgo A."/>
            <person name="Vervoort M."/>
            <person name="Leys S.P."/>
            <person name="Kodjabachian L."/>
            <person name="Le Bivic A."/>
            <person name="Borchiellini C."/>
            <person name="Claverie J.M."/>
            <person name="Renard E."/>
        </authorList>
    </citation>
    <scope>NUCLEOTIDE SEQUENCE [LARGE SCALE GENOMIC DNA]</scope>
    <source>
        <strain evidence="3">SPO-2</strain>
    </source>
</reference>
<name>A0AAV7K8F4_9METZ</name>
<dbReference type="PROSITE" id="PS50042">
    <property type="entry name" value="CNMP_BINDING_3"/>
    <property type="match status" value="2"/>
</dbReference>
<dbReference type="PANTHER" id="PTHR23011:SF41">
    <property type="entry name" value="CYCLIC NUCLEOTIDE-BINDING DOMAIN-CONTAINING PROTEIN"/>
    <property type="match status" value="1"/>
</dbReference>
<dbReference type="SUPFAM" id="SSF51206">
    <property type="entry name" value="cAMP-binding domain-like"/>
    <property type="match status" value="2"/>
</dbReference>
<dbReference type="InterPro" id="IPR000595">
    <property type="entry name" value="cNMP-bd_dom"/>
</dbReference>